<reference evidence="5 6" key="1">
    <citation type="submission" date="2017-05" db="EMBL/GenBank/DDBJ databases">
        <title>Genomic insights into alkan degradation activity of Oleiphilus messinensis.</title>
        <authorList>
            <person name="Kozyavkin S.A."/>
            <person name="Slesarev A.I."/>
            <person name="Golyshin P.N."/>
            <person name="Korzhenkov A."/>
            <person name="Golyshina O.N."/>
            <person name="Toshchakov S.V."/>
        </authorList>
    </citation>
    <scope>NUCLEOTIDE SEQUENCE [LARGE SCALE GENOMIC DNA]</scope>
    <source>
        <strain evidence="5 6">ME102</strain>
    </source>
</reference>
<dbReference type="KEGG" id="ome:OLMES_4945"/>
<accession>A0A1Y0IHN5</accession>
<evidence type="ECO:0000313" key="6">
    <source>
        <dbReference type="Proteomes" id="UP000196027"/>
    </source>
</evidence>
<dbReference type="GO" id="GO:0000976">
    <property type="term" value="F:transcription cis-regulatory region binding"/>
    <property type="evidence" value="ECO:0007669"/>
    <property type="project" value="TreeGrafter"/>
</dbReference>
<dbReference type="InterPro" id="IPR020449">
    <property type="entry name" value="Tscrpt_reg_AraC-type_HTH"/>
</dbReference>
<keyword evidence="3" id="KW-0804">Transcription</keyword>
<dbReference type="EMBL" id="CP021425">
    <property type="protein sequence ID" value="ARU58933.1"/>
    <property type="molecule type" value="Genomic_DNA"/>
</dbReference>
<evidence type="ECO:0000313" key="5">
    <source>
        <dbReference type="EMBL" id="ARU58933.1"/>
    </source>
</evidence>
<dbReference type="InterPro" id="IPR018060">
    <property type="entry name" value="HTH_AraC"/>
</dbReference>
<organism evidence="5 6">
    <name type="scientific">Oleiphilus messinensis</name>
    <dbReference type="NCBI Taxonomy" id="141451"/>
    <lineage>
        <taxon>Bacteria</taxon>
        <taxon>Pseudomonadati</taxon>
        <taxon>Pseudomonadota</taxon>
        <taxon>Gammaproteobacteria</taxon>
        <taxon>Oceanospirillales</taxon>
        <taxon>Oleiphilaceae</taxon>
        <taxon>Oleiphilus</taxon>
    </lineage>
</organism>
<dbReference type="Proteomes" id="UP000196027">
    <property type="component" value="Chromosome"/>
</dbReference>
<dbReference type="PANTHER" id="PTHR47894">
    <property type="entry name" value="HTH-TYPE TRANSCRIPTIONAL REGULATOR GADX"/>
    <property type="match status" value="1"/>
</dbReference>
<dbReference type="RefSeq" id="WP_087463656.1">
    <property type="nucleotide sequence ID" value="NZ_CP021425.1"/>
</dbReference>
<keyword evidence="2" id="KW-0238">DNA-binding</keyword>
<gene>
    <name evidence="5" type="ORF">OLMES_4945</name>
</gene>
<feature type="domain" description="HTH araC/xylS-type" evidence="4">
    <location>
        <begin position="41"/>
        <end position="138"/>
    </location>
</feature>
<dbReference type="SUPFAM" id="SSF46689">
    <property type="entry name" value="Homeodomain-like"/>
    <property type="match status" value="1"/>
</dbReference>
<sequence>MIPLETLQRPLGMADPHASKIAIAQCENELASITNEFDFLYNLKETIRDKISKVPSLESVADNFFVSSRTLKRRLKEEGTTYQKLVDDIRLEESKKLMCNPDLSLQHIAERVGYQDPANFTRAFKKWTGDPPSIYRENLFKTSKALSR</sequence>
<keyword evidence="1" id="KW-0805">Transcription regulation</keyword>
<keyword evidence="6" id="KW-1185">Reference proteome</keyword>
<dbReference type="GO" id="GO:0003700">
    <property type="term" value="F:DNA-binding transcription factor activity"/>
    <property type="evidence" value="ECO:0007669"/>
    <property type="project" value="InterPro"/>
</dbReference>
<dbReference type="Gene3D" id="1.10.10.60">
    <property type="entry name" value="Homeodomain-like"/>
    <property type="match status" value="1"/>
</dbReference>
<evidence type="ECO:0000259" key="4">
    <source>
        <dbReference type="PROSITE" id="PS01124"/>
    </source>
</evidence>
<evidence type="ECO:0000256" key="3">
    <source>
        <dbReference type="ARBA" id="ARBA00023163"/>
    </source>
</evidence>
<dbReference type="PANTHER" id="PTHR47894:SF1">
    <property type="entry name" value="HTH-TYPE TRANSCRIPTIONAL REGULATOR VQSM"/>
    <property type="match status" value="1"/>
</dbReference>
<name>A0A1Y0IHN5_9GAMM</name>
<proteinExistence type="predicted"/>
<dbReference type="PROSITE" id="PS01124">
    <property type="entry name" value="HTH_ARAC_FAMILY_2"/>
    <property type="match status" value="1"/>
</dbReference>
<evidence type="ECO:0000256" key="1">
    <source>
        <dbReference type="ARBA" id="ARBA00023015"/>
    </source>
</evidence>
<protein>
    <submittedName>
        <fullName evidence="5">AraC family transcriptional regulator</fullName>
    </submittedName>
</protein>
<evidence type="ECO:0000256" key="2">
    <source>
        <dbReference type="ARBA" id="ARBA00023125"/>
    </source>
</evidence>
<dbReference type="AlphaFoldDB" id="A0A1Y0IHN5"/>
<dbReference type="Pfam" id="PF12833">
    <property type="entry name" value="HTH_18"/>
    <property type="match status" value="1"/>
</dbReference>
<dbReference type="PRINTS" id="PR00032">
    <property type="entry name" value="HTHARAC"/>
</dbReference>
<dbReference type="InterPro" id="IPR009057">
    <property type="entry name" value="Homeodomain-like_sf"/>
</dbReference>
<dbReference type="GO" id="GO:0005829">
    <property type="term" value="C:cytosol"/>
    <property type="evidence" value="ECO:0007669"/>
    <property type="project" value="TreeGrafter"/>
</dbReference>
<dbReference type="SMART" id="SM00342">
    <property type="entry name" value="HTH_ARAC"/>
    <property type="match status" value="1"/>
</dbReference>